<protein>
    <recommendedName>
        <fullName evidence="3">Type I secretion C-terminal target domain-containing protein</fullName>
    </recommendedName>
</protein>
<dbReference type="Proteomes" id="UP000037393">
    <property type="component" value="Unassembled WGS sequence"/>
</dbReference>
<dbReference type="Gene3D" id="2.150.10.10">
    <property type="entry name" value="Serralysin-like metalloprotease, C-terminal"/>
    <property type="match status" value="1"/>
</dbReference>
<dbReference type="NCBIfam" id="TIGR03661">
    <property type="entry name" value="T1SS_VCA0849"/>
    <property type="match status" value="1"/>
</dbReference>
<keyword evidence="2" id="KW-1185">Reference proteome</keyword>
<dbReference type="OrthoDB" id="8481600at2"/>
<comment type="caution">
    <text evidence="1">The sequence shown here is derived from an EMBL/GenBank/DDBJ whole genome shotgun (WGS) entry which is preliminary data.</text>
</comment>
<dbReference type="AlphaFoldDB" id="A0A0L0GSS9"/>
<dbReference type="RefSeq" id="WP_124966001.1">
    <property type="nucleotide sequence ID" value="NZ_JNGI01000111.1"/>
</dbReference>
<proteinExistence type="predicted"/>
<evidence type="ECO:0008006" key="3">
    <source>
        <dbReference type="Google" id="ProtNLM"/>
    </source>
</evidence>
<organism evidence="1 2">
    <name type="scientific">Trabulsiella odontotermitis</name>
    <dbReference type="NCBI Taxonomy" id="379893"/>
    <lineage>
        <taxon>Bacteria</taxon>
        <taxon>Pseudomonadati</taxon>
        <taxon>Pseudomonadota</taxon>
        <taxon>Gammaproteobacteria</taxon>
        <taxon>Enterobacterales</taxon>
        <taxon>Enterobacteriaceae</taxon>
        <taxon>Trabulsiella</taxon>
    </lineage>
</organism>
<gene>
    <name evidence="1" type="ORF">GM31_00745</name>
</gene>
<sequence length="156" mass="16411">STSGDDVITDNSADNVLEGGAGDDTFYLMNGGNDTLMYKVLDGMGNDATGGNGHDVVHAFRVGDVATDSDADTLNLSDLLDYSGPVSFFENNGKTELDTASKGLEDYLKTEVVGNDTVISIDRDGLGGQHGFTQVVTLADVQTDLVTLLQNNQITI</sequence>
<evidence type="ECO:0000313" key="1">
    <source>
        <dbReference type="EMBL" id="KNC92027.1"/>
    </source>
</evidence>
<dbReference type="PATRIC" id="fig|379893.4.peg.154"/>
<dbReference type="InterPro" id="IPR011049">
    <property type="entry name" value="Serralysin-like_metalloprot_C"/>
</dbReference>
<name>A0A0L0GSS9_9ENTR</name>
<reference evidence="1 2" key="1">
    <citation type="journal article" date="2015" name="Appl. Environ. Microbiol.">
        <title>The Enterobacterium Trabulsiella odontotermitis Presents Novel Adaptations Related to Its Association with Fungus-Growing Termites.</title>
        <authorList>
            <person name="Sapountzis P."/>
            <person name="Gruntjes T."/>
            <person name="Otani S."/>
            <person name="Estevez J."/>
            <person name="da Costa R.R."/>
            <person name="Plunkett G.3rd."/>
            <person name="Perna N.T."/>
            <person name="Poulsen M."/>
        </authorList>
    </citation>
    <scope>NUCLEOTIDE SEQUENCE [LARGE SCALE GENOMIC DNA]</scope>
    <source>
        <strain evidence="1 2">12</strain>
    </source>
</reference>
<accession>A0A0L0GSS9</accession>
<dbReference type="EMBL" id="JNGI01000111">
    <property type="protein sequence ID" value="KNC92027.1"/>
    <property type="molecule type" value="Genomic_DNA"/>
</dbReference>
<evidence type="ECO:0000313" key="2">
    <source>
        <dbReference type="Proteomes" id="UP000037393"/>
    </source>
</evidence>
<dbReference type="SUPFAM" id="SSF51120">
    <property type="entry name" value="beta-Roll"/>
    <property type="match status" value="1"/>
</dbReference>
<feature type="non-terminal residue" evidence="1">
    <location>
        <position position="1"/>
    </location>
</feature>
<dbReference type="InterPro" id="IPR019960">
    <property type="entry name" value="T1SS_VCA0849"/>
</dbReference>